<dbReference type="SUPFAM" id="SSF50044">
    <property type="entry name" value="SH3-domain"/>
    <property type="match status" value="1"/>
</dbReference>
<dbReference type="Gene3D" id="1.10.245.10">
    <property type="entry name" value="SWIB/MDM2 domain"/>
    <property type="match status" value="1"/>
</dbReference>
<feature type="domain" description="DM2" evidence="7">
    <location>
        <begin position="128"/>
        <end position="205"/>
    </location>
</feature>
<feature type="coiled-coil region" evidence="3">
    <location>
        <begin position="504"/>
        <end position="571"/>
    </location>
</feature>
<dbReference type="Pfam" id="PF00018">
    <property type="entry name" value="SH3_1"/>
    <property type="match status" value="1"/>
</dbReference>
<feature type="compositionally biased region" description="Low complexity" evidence="4">
    <location>
        <begin position="949"/>
        <end position="968"/>
    </location>
</feature>
<accession>A0A8H5D5P6</accession>
<dbReference type="InterPro" id="IPR027267">
    <property type="entry name" value="AH/BAR_dom_sf"/>
</dbReference>
<dbReference type="InterPro" id="IPR003121">
    <property type="entry name" value="SWIB_MDM2_domain"/>
</dbReference>
<dbReference type="GO" id="GO:0005737">
    <property type="term" value="C:cytoplasm"/>
    <property type="evidence" value="ECO:0007669"/>
    <property type="project" value="InterPro"/>
</dbReference>
<evidence type="ECO:0000256" key="2">
    <source>
        <dbReference type="PROSITE-ProRule" id="PRU00192"/>
    </source>
</evidence>
<feature type="region of interest" description="Disordered" evidence="4">
    <location>
        <begin position="735"/>
        <end position="788"/>
    </location>
</feature>
<evidence type="ECO:0000313" key="8">
    <source>
        <dbReference type="EMBL" id="KAF5353191.1"/>
    </source>
</evidence>
<dbReference type="Gene3D" id="1.20.1270.60">
    <property type="entry name" value="Arfaptin homology (AH) domain/BAR domain"/>
    <property type="match status" value="1"/>
</dbReference>
<dbReference type="CDD" id="cd00174">
    <property type="entry name" value="SH3"/>
    <property type="match status" value="1"/>
</dbReference>
<evidence type="ECO:0000313" key="9">
    <source>
        <dbReference type="Proteomes" id="UP000559027"/>
    </source>
</evidence>
<keyword evidence="3" id="KW-0175">Coiled coil</keyword>
<dbReference type="InterPro" id="IPR004148">
    <property type="entry name" value="BAR_dom"/>
</dbReference>
<reference evidence="8 9" key="1">
    <citation type="journal article" date="2020" name="ISME J.">
        <title>Uncovering the hidden diversity of litter-decomposition mechanisms in mushroom-forming fungi.</title>
        <authorList>
            <person name="Floudas D."/>
            <person name="Bentzer J."/>
            <person name="Ahren D."/>
            <person name="Johansson T."/>
            <person name="Persson P."/>
            <person name="Tunlid A."/>
        </authorList>
    </citation>
    <scope>NUCLEOTIDE SEQUENCE [LARGE SCALE GENOMIC DNA]</scope>
    <source>
        <strain evidence="8 9">CBS 146.42</strain>
    </source>
</reference>
<gene>
    <name evidence="8" type="ORF">D9756_007875</name>
</gene>
<dbReference type="Proteomes" id="UP000559027">
    <property type="component" value="Unassembled WGS sequence"/>
</dbReference>
<evidence type="ECO:0000259" key="6">
    <source>
        <dbReference type="PROSITE" id="PS51021"/>
    </source>
</evidence>
<dbReference type="SUPFAM" id="SSF103657">
    <property type="entry name" value="BAR/IMD domain-like"/>
    <property type="match status" value="1"/>
</dbReference>
<dbReference type="PROSITE" id="PS50002">
    <property type="entry name" value="SH3"/>
    <property type="match status" value="1"/>
</dbReference>
<comment type="caution">
    <text evidence="8">The sequence shown here is derived from an EMBL/GenBank/DDBJ whole genome shotgun (WGS) entry which is preliminary data.</text>
</comment>
<evidence type="ECO:0000256" key="1">
    <source>
        <dbReference type="ARBA" id="ARBA00022443"/>
    </source>
</evidence>
<dbReference type="InterPro" id="IPR036028">
    <property type="entry name" value="SH3-like_dom_sf"/>
</dbReference>
<dbReference type="SUPFAM" id="SSF47592">
    <property type="entry name" value="SWIB/MDM2 domain"/>
    <property type="match status" value="1"/>
</dbReference>
<feature type="domain" description="BAR" evidence="6">
    <location>
        <begin position="390"/>
        <end position="620"/>
    </location>
</feature>
<protein>
    <submittedName>
        <fullName evidence="8">Uncharacterized protein</fullName>
    </submittedName>
</protein>
<dbReference type="PANTHER" id="PTHR13844">
    <property type="entry name" value="SWI/SNF-RELATED MATRIX-ASSOCIATED ACTIN-DEPENDENT REGULATOR OF CHROMATIN SUBFAMILY D"/>
    <property type="match status" value="1"/>
</dbReference>
<dbReference type="InterPro" id="IPR036885">
    <property type="entry name" value="SWIB_MDM2_dom_sf"/>
</dbReference>
<dbReference type="EMBL" id="JAACJO010000010">
    <property type="protein sequence ID" value="KAF5353191.1"/>
    <property type="molecule type" value="Genomic_DNA"/>
</dbReference>
<organism evidence="8 9">
    <name type="scientific">Leucocoprinus leucothites</name>
    <dbReference type="NCBI Taxonomy" id="201217"/>
    <lineage>
        <taxon>Eukaryota</taxon>
        <taxon>Fungi</taxon>
        <taxon>Dikarya</taxon>
        <taxon>Basidiomycota</taxon>
        <taxon>Agaricomycotina</taxon>
        <taxon>Agaricomycetes</taxon>
        <taxon>Agaricomycetidae</taxon>
        <taxon>Agaricales</taxon>
        <taxon>Agaricineae</taxon>
        <taxon>Agaricaceae</taxon>
        <taxon>Leucocoprinus</taxon>
    </lineage>
</organism>
<dbReference type="CDD" id="cd10568">
    <property type="entry name" value="SWIB_like"/>
    <property type="match status" value="1"/>
</dbReference>
<feature type="compositionally biased region" description="Polar residues" evidence="4">
    <location>
        <begin position="1079"/>
        <end position="1090"/>
    </location>
</feature>
<dbReference type="PROSITE" id="PS51021">
    <property type="entry name" value="BAR"/>
    <property type="match status" value="1"/>
</dbReference>
<dbReference type="Gene3D" id="2.30.30.40">
    <property type="entry name" value="SH3 Domains"/>
    <property type="match status" value="1"/>
</dbReference>
<feature type="domain" description="SH3" evidence="5">
    <location>
        <begin position="791"/>
        <end position="850"/>
    </location>
</feature>
<keyword evidence="9" id="KW-1185">Reference proteome</keyword>
<dbReference type="Pfam" id="PF02201">
    <property type="entry name" value="SWIB"/>
    <property type="match status" value="1"/>
</dbReference>
<feature type="region of interest" description="Disordered" evidence="4">
    <location>
        <begin position="19"/>
        <end position="39"/>
    </location>
</feature>
<feature type="compositionally biased region" description="Low complexity" evidence="4">
    <location>
        <begin position="975"/>
        <end position="990"/>
    </location>
</feature>
<dbReference type="SMART" id="SM00326">
    <property type="entry name" value="SH3"/>
    <property type="match status" value="1"/>
</dbReference>
<feature type="compositionally biased region" description="Basic residues" evidence="4">
    <location>
        <begin position="621"/>
        <end position="637"/>
    </location>
</feature>
<evidence type="ECO:0000256" key="3">
    <source>
        <dbReference type="SAM" id="Coils"/>
    </source>
</evidence>
<dbReference type="Pfam" id="PF03114">
    <property type="entry name" value="BAR"/>
    <property type="match status" value="1"/>
</dbReference>
<dbReference type="PROSITE" id="PS51925">
    <property type="entry name" value="SWIB_MDM2"/>
    <property type="match status" value="1"/>
</dbReference>
<feature type="compositionally biased region" description="Low complexity" evidence="4">
    <location>
        <begin position="758"/>
        <end position="777"/>
    </location>
</feature>
<sequence>MDQTKTTRTLRIFLSHSTSGQAWQTGADQPAPNVETGEGVPAWSFKVEGRLLEPPNQRSRDKTPQRKFSTLIKRMIVEIERDPALYPESNVVEWPRAPGQHNPSLDGFSVRRTGDAPTKLRVIMFLDHFPEQYKLSPELSHVLGVKEESRLGAIQTMWNYIKLQGLQDKSDRRMIHADDKLRAIFGAETIAFQQIPEYVNRHLGGPEPVVLHYLLNPTVPPPERPMAWDVEIKMEDTTLKNRMTASVQMSKESMATLMKLDEEIGLLAQSLHNSHLKRTFLQSFADDPARFIQTWLESQSRDLESILGSGPSEVGKKHELQATIKGGTGPAICAEINETTSIPTFLVILISGQPFVSVWTPLLDYNHDQPVGPTSTGKSHLLSRNLWAGEVMSSKDNKMFVSDEFKDLETEIEMRKEGISKIQDASEAYHHSLAKKKQFDGLDNSGKLLPLDALGLVMIVRGEEFGESSAFGASLVKFGRAHCKVATLQEAYAVTFKDTFITSLQRFRDGIKEYEHLNKKLESRRSAYESAYYKVEKLKQSKKEKERLDAEEELERAKQRFNETAEDIRAHMEVIRNDDALHLRELTAFLDLEINFAQQYLEVLKDVRTDWNYEMSSPPSVHRRNGSHKSLSRRSSRNTKFPVDAHSSPDSSDDGDSPRSASGRRHSFRGESGAGSKPPSRPTSRLSRKRTNSNTTTTSDKDKEATPQQSSRRRSVAGWASSAVESVANRIKKDNFTTLDDEDEEGHSGRRNPELNASLKKSSSIGSIGRRSSMFSSPKTTSQTAKPVVAPGKKIVRAHLDYVAKSSNELSFQAGSEIVVLNEVLDSWWMGELNNRRGLFPTTHTEVIDPSTSLSPPAPQGDNKYASPALIANQQQQIRVDSDALSLDDGYGTSELDEEKDLNSRPLEHSPFIEGVGDTHSVESLTTDVEDRAGTPRTPKQRTHTLDTSPQSRSASSSPPDPTLLSTAGFFGRNSSSQSTLGSGTSTPAKKVPPPPPPRRAVSNVPIVAPPLPERRVNASVGSTRSTISGSGTGSSTSSLTSLSAASGSGSSAEGYDRSPFESMLDLSAPPQLPVRSGDGTNRTNPFRSE</sequence>
<feature type="region of interest" description="Disordered" evidence="4">
    <location>
        <begin position="615"/>
        <end position="721"/>
    </location>
</feature>
<evidence type="ECO:0000259" key="5">
    <source>
        <dbReference type="PROSITE" id="PS50002"/>
    </source>
</evidence>
<proteinExistence type="predicted"/>
<dbReference type="SMART" id="SM00721">
    <property type="entry name" value="BAR"/>
    <property type="match status" value="1"/>
</dbReference>
<dbReference type="OrthoDB" id="10263741at2759"/>
<dbReference type="AlphaFoldDB" id="A0A8H5D5P6"/>
<feature type="compositionally biased region" description="Low complexity" evidence="4">
    <location>
        <begin position="1020"/>
        <end position="1052"/>
    </location>
</feature>
<dbReference type="InterPro" id="IPR001452">
    <property type="entry name" value="SH3_domain"/>
</dbReference>
<evidence type="ECO:0000256" key="4">
    <source>
        <dbReference type="SAM" id="MobiDB-lite"/>
    </source>
</evidence>
<evidence type="ECO:0000259" key="7">
    <source>
        <dbReference type="PROSITE" id="PS51925"/>
    </source>
</evidence>
<dbReference type="InterPro" id="IPR019835">
    <property type="entry name" value="SWIB_domain"/>
</dbReference>
<name>A0A8H5D5P6_9AGAR</name>
<dbReference type="SMART" id="SM00151">
    <property type="entry name" value="SWIB"/>
    <property type="match status" value="1"/>
</dbReference>
<feature type="region of interest" description="Disordered" evidence="4">
    <location>
        <begin position="881"/>
        <end position="1090"/>
    </location>
</feature>
<keyword evidence="1 2" id="KW-0728">SH3 domain</keyword>